<evidence type="ECO:0000256" key="1">
    <source>
        <dbReference type="SAM" id="MobiDB-lite"/>
    </source>
</evidence>
<dbReference type="EMBL" id="FN554972">
    <property type="protein sequence ID" value="CBH14451.1"/>
    <property type="molecule type" value="Genomic_DNA"/>
</dbReference>
<evidence type="ECO:0000256" key="2">
    <source>
        <dbReference type="SAM" id="Phobius"/>
    </source>
</evidence>
<sequence>MKTNQKGTSYNRKDYPFFFFSHSLSRHSPFSCTLEIYIYIYMQIEMKINKKLYKKKRMGHLNNDSNGRDRNNENADNDYVNADDKPSVLGGRGGETIICTNAKKVVIRKHIYMCVCILYTLCSLCFRPLLLTRITYSHGAINKSFFVFFFSF</sequence>
<keyword evidence="2" id="KW-0472">Membrane</keyword>
<dbReference type="GeneID" id="23860550"/>
<evidence type="ECO:0000313" key="3">
    <source>
        <dbReference type="EMBL" id="CBH14451.1"/>
    </source>
</evidence>
<dbReference type="KEGG" id="tbg:TbgDal_IX5270"/>
<keyword evidence="2" id="KW-1133">Transmembrane helix</keyword>
<dbReference type="RefSeq" id="XP_011776717.1">
    <property type="nucleotide sequence ID" value="XM_011778415.1"/>
</dbReference>
<protein>
    <submittedName>
        <fullName evidence="3">Uncharacterized protein</fullName>
    </submittedName>
</protein>
<proteinExistence type="predicted"/>
<gene>
    <name evidence="3" type="ORF">TbgDal_IX5270</name>
</gene>
<accession>C9ZYF2</accession>
<dbReference type="AlphaFoldDB" id="C9ZYF2"/>
<name>C9ZYF2_TRYB9</name>
<evidence type="ECO:0000313" key="4">
    <source>
        <dbReference type="Proteomes" id="UP000002316"/>
    </source>
</evidence>
<organism evidence="3 4">
    <name type="scientific">Trypanosoma brucei gambiense (strain MHOM/CI/86/DAL972)</name>
    <dbReference type="NCBI Taxonomy" id="679716"/>
    <lineage>
        <taxon>Eukaryota</taxon>
        <taxon>Discoba</taxon>
        <taxon>Euglenozoa</taxon>
        <taxon>Kinetoplastea</taxon>
        <taxon>Metakinetoplastina</taxon>
        <taxon>Trypanosomatida</taxon>
        <taxon>Trypanosomatidae</taxon>
        <taxon>Trypanosoma</taxon>
    </lineage>
</organism>
<dbReference type="Proteomes" id="UP000002316">
    <property type="component" value="Chromosome 9"/>
</dbReference>
<feature type="transmembrane region" description="Helical" evidence="2">
    <location>
        <begin position="111"/>
        <end position="130"/>
    </location>
</feature>
<feature type="region of interest" description="Disordered" evidence="1">
    <location>
        <begin position="61"/>
        <end position="80"/>
    </location>
</feature>
<reference evidence="4" key="1">
    <citation type="journal article" date="2010" name="PLoS Negl. Trop. Dis.">
        <title>The genome sequence of Trypanosoma brucei gambiense, causative agent of chronic human african trypanosomiasis.</title>
        <authorList>
            <person name="Jackson A.P."/>
            <person name="Sanders M."/>
            <person name="Berry A."/>
            <person name="McQuillan J."/>
            <person name="Aslett M.A."/>
            <person name="Quail M.A."/>
            <person name="Chukualim B."/>
            <person name="Capewell P."/>
            <person name="MacLeod A."/>
            <person name="Melville S.E."/>
            <person name="Gibson W."/>
            <person name="Barry J.D."/>
            <person name="Berriman M."/>
            <person name="Hertz-Fowler C."/>
        </authorList>
    </citation>
    <scope>NUCLEOTIDE SEQUENCE [LARGE SCALE GENOMIC DNA]</scope>
    <source>
        <strain evidence="4">MHOM/CI/86/DAL972</strain>
    </source>
</reference>
<keyword evidence="2" id="KW-0812">Transmembrane</keyword>